<dbReference type="OrthoDB" id="8028712at2"/>
<keyword evidence="2" id="KW-1185">Reference proteome</keyword>
<accession>A0A1Y0EK40</accession>
<gene>
    <name evidence="1" type="ORF">CCO03_02180</name>
</gene>
<dbReference type="RefSeq" id="WP_087276667.1">
    <property type="nucleotide sequence ID" value="NZ_CP021455.1"/>
</dbReference>
<evidence type="ECO:0000313" key="2">
    <source>
        <dbReference type="Proteomes" id="UP000196138"/>
    </source>
</evidence>
<dbReference type="EMBL" id="CP021455">
    <property type="protein sequence ID" value="ARU03652.1"/>
    <property type="molecule type" value="Genomic_DNA"/>
</dbReference>
<proteinExistence type="predicted"/>
<organism evidence="1 2">
    <name type="scientific">Comamonas serinivorans</name>
    <dbReference type="NCBI Taxonomy" id="1082851"/>
    <lineage>
        <taxon>Bacteria</taxon>
        <taxon>Pseudomonadati</taxon>
        <taxon>Pseudomonadota</taxon>
        <taxon>Betaproteobacteria</taxon>
        <taxon>Burkholderiales</taxon>
        <taxon>Comamonadaceae</taxon>
        <taxon>Comamonas</taxon>
    </lineage>
</organism>
<protein>
    <recommendedName>
        <fullName evidence="3">Serine/threonine protein phosphatase</fullName>
    </recommendedName>
</protein>
<evidence type="ECO:0000313" key="1">
    <source>
        <dbReference type="EMBL" id="ARU03652.1"/>
    </source>
</evidence>
<sequence>MSSSPESGDALAFLNHTLPLQASNVARHRLPDGRFVWLKKANAPHSIWRYRIQGLLTRSLGLDALAPVPNRGGTQAIAHEAGRLRELTALGLPVPELLAHSPSGLLMTDLTEGREPASSLGDELALLAPRGADALLPAWRDGLQAIAGFHARGTCLSQAFARNMVRRPDGGIGCLDFEDRPQDVLPLPQCQARDWLSYLHATAQLLREAQALAPAGQMMADQLQQADPGTRQAMADIAQRTHWLQGLPQGRRWGRDVQRLSALAQLLQALR</sequence>
<dbReference type="Proteomes" id="UP000196138">
    <property type="component" value="Chromosome"/>
</dbReference>
<reference evidence="1 2" key="1">
    <citation type="submission" date="2017-05" db="EMBL/GenBank/DDBJ databases">
        <authorList>
            <person name="Song R."/>
            <person name="Chenine A.L."/>
            <person name="Ruprecht R.M."/>
        </authorList>
    </citation>
    <scope>NUCLEOTIDE SEQUENCE [LARGE SCALE GENOMIC DNA]</scope>
    <source>
        <strain evidence="1 2">DSM 26136</strain>
    </source>
</reference>
<dbReference type="AlphaFoldDB" id="A0A1Y0EK40"/>
<name>A0A1Y0EK40_9BURK</name>
<evidence type="ECO:0008006" key="3">
    <source>
        <dbReference type="Google" id="ProtNLM"/>
    </source>
</evidence>
<dbReference type="KEGG" id="cser:CCO03_02180"/>